<dbReference type="InterPro" id="IPR040643">
    <property type="entry name" value="MLVIN_C"/>
</dbReference>
<dbReference type="GO" id="GO:0004519">
    <property type="term" value="F:endonuclease activity"/>
    <property type="evidence" value="ECO:0007669"/>
    <property type="project" value="UniProtKB-KW"/>
</dbReference>
<dbReference type="InParanoid" id="A0A3Q1FQH3"/>
<reference evidence="7" key="1">
    <citation type="submission" date="2025-08" db="UniProtKB">
        <authorList>
            <consortium name="Ensembl"/>
        </authorList>
    </citation>
    <scope>IDENTIFICATION</scope>
</reference>
<evidence type="ECO:0000313" key="8">
    <source>
        <dbReference type="Proteomes" id="UP000257200"/>
    </source>
</evidence>
<evidence type="ECO:0000256" key="5">
    <source>
        <dbReference type="ARBA" id="ARBA00022801"/>
    </source>
</evidence>
<keyword evidence="1" id="KW-0808">Transferase</keyword>
<dbReference type="GeneTree" id="ENSGT01150000287623"/>
<keyword evidence="2" id="KW-0548">Nucleotidyltransferase</keyword>
<dbReference type="Gene3D" id="2.30.30.850">
    <property type="match status" value="1"/>
</dbReference>
<keyword evidence="5" id="KW-0378">Hydrolase</keyword>
<sequence length="127" mass="14206">MACEFKRIFALTRRGQDVELNDMSKVLITNFKSVIDSFPFPSEKSMHNFLPGDYVLVCSLKPTTGEPRYGPPTQVLLVTRTAVKVKGQPQWIHASRIKASPPLPASMNLQAVSMTHTLKEMRSTLMA</sequence>
<keyword evidence="8" id="KW-1185">Reference proteome</keyword>
<evidence type="ECO:0000256" key="3">
    <source>
        <dbReference type="ARBA" id="ARBA00022722"/>
    </source>
</evidence>
<dbReference type="Ensembl" id="ENSAPOT00000029356.1">
    <property type="protein sequence ID" value="ENSAPOP00000019468.1"/>
    <property type="gene ID" value="ENSAPOG00000022929.1"/>
</dbReference>
<dbReference type="Pfam" id="PF18697">
    <property type="entry name" value="MLVIN_C"/>
    <property type="match status" value="1"/>
</dbReference>
<keyword evidence="4" id="KW-0255">Endonuclease</keyword>
<evidence type="ECO:0000256" key="1">
    <source>
        <dbReference type="ARBA" id="ARBA00022679"/>
    </source>
</evidence>
<feature type="domain" description="Murine leukemia virus integrase C-terminal" evidence="6">
    <location>
        <begin position="47"/>
        <end position="99"/>
    </location>
</feature>
<organism evidence="7 8">
    <name type="scientific">Acanthochromis polyacanthus</name>
    <name type="common">spiny chromis</name>
    <dbReference type="NCBI Taxonomy" id="80966"/>
    <lineage>
        <taxon>Eukaryota</taxon>
        <taxon>Metazoa</taxon>
        <taxon>Chordata</taxon>
        <taxon>Craniata</taxon>
        <taxon>Vertebrata</taxon>
        <taxon>Euteleostomi</taxon>
        <taxon>Actinopterygii</taxon>
        <taxon>Neopterygii</taxon>
        <taxon>Teleostei</taxon>
        <taxon>Neoteleostei</taxon>
        <taxon>Acanthomorphata</taxon>
        <taxon>Ovalentaria</taxon>
        <taxon>Pomacentridae</taxon>
        <taxon>Acanthochromis</taxon>
    </lineage>
</organism>
<reference evidence="7" key="2">
    <citation type="submission" date="2025-09" db="UniProtKB">
        <authorList>
            <consortium name="Ensembl"/>
        </authorList>
    </citation>
    <scope>IDENTIFICATION</scope>
</reference>
<protein>
    <recommendedName>
        <fullName evidence="6">Murine leukemia virus integrase C-terminal domain-containing protein</fullName>
    </recommendedName>
</protein>
<dbReference type="AlphaFoldDB" id="A0A3Q1FQH3"/>
<name>A0A3Q1FQH3_9TELE</name>
<accession>A0A3Q1FQH3</accession>
<evidence type="ECO:0000259" key="6">
    <source>
        <dbReference type="Pfam" id="PF18697"/>
    </source>
</evidence>
<keyword evidence="3" id="KW-0540">Nuclease</keyword>
<dbReference type="Proteomes" id="UP000257200">
    <property type="component" value="Unplaced"/>
</dbReference>
<proteinExistence type="predicted"/>
<evidence type="ECO:0000256" key="2">
    <source>
        <dbReference type="ARBA" id="ARBA00022695"/>
    </source>
</evidence>
<dbReference type="GO" id="GO:0016779">
    <property type="term" value="F:nucleotidyltransferase activity"/>
    <property type="evidence" value="ECO:0007669"/>
    <property type="project" value="UniProtKB-KW"/>
</dbReference>
<dbReference type="GO" id="GO:0016787">
    <property type="term" value="F:hydrolase activity"/>
    <property type="evidence" value="ECO:0007669"/>
    <property type="project" value="UniProtKB-KW"/>
</dbReference>
<dbReference type="STRING" id="80966.ENSAPOP00000019468"/>
<evidence type="ECO:0000256" key="4">
    <source>
        <dbReference type="ARBA" id="ARBA00022759"/>
    </source>
</evidence>
<evidence type="ECO:0000313" key="7">
    <source>
        <dbReference type="Ensembl" id="ENSAPOP00000019468.1"/>
    </source>
</evidence>